<sequence length="196" mass="21805">MRKRVAHRWRTGGSVLAIAALALGSFWLLQLVNQRGQDMQSDQQRNEPDYFVDNFSIVRMDKVGRPAYIVSGTKLTHRPVDDSADIELPYVRKLSTDVPPMDVRAERGRIDQDNSRVRLTGNVVVDRAAGPTVQSLNLKTPALTVFPDADRMETDQAVALLLGSTRMNGIGMRANNATRQIDVAHQLHITIPPAPR</sequence>
<dbReference type="Gene3D" id="2.60.450.10">
    <property type="entry name" value="Lipopolysaccharide (LPS) transport protein A like domain"/>
    <property type="match status" value="1"/>
</dbReference>
<keyword evidence="3" id="KW-0812">Transmembrane</keyword>
<dbReference type="RefSeq" id="WP_273673885.1">
    <property type="nucleotide sequence ID" value="NZ_JAQQXR010000011.1"/>
</dbReference>
<keyword evidence="1" id="KW-1003">Cell membrane</keyword>
<organism evidence="6 7">
    <name type="scientific">Janthinobacterium fluminis</name>
    <dbReference type="NCBI Taxonomy" id="2987524"/>
    <lineage>
        <taxon>Bacteria</taxon>
        <taxon>Pseudomonadati</taxon>
        <taxon>Pseudomonadota</taxon>
        <taxon>Betaproteobacteria</taxon>
        <taxon>Burkholderiales</taxon>
        <taxon>Oxalobacteraceae</taxon>
        <taxon>Janthinobacterium</taxon>
    </lineage>
</organism>
<dbReference type="PANTHER" id="PTHR37481:SF1">
    <property type="entry name" value="LIPOPOLYSACCHARIDE EXPORT SYSTEM PROTEIN LPTC"/>
    <property type="match status" value="1"/>
</dbReference>
<evidence type="ECO:0000256" key="2">
    <source>
        <dbReference type="ARBA" id="ARBA00022519"/>
    </source>
</evidence>
<keyword evidence="4" id="KW-1133">Transmembrane helix</keyword>
<evidence type="ECO:0000313" key="6">
    <source>
        <dbReference type="EMBL" id="MDC8760232.1"/>
    </source>
</evidence>
<keyword evidence="2" id="KW-0997">Cell inner membrane</keyword>
<evidence type="ECO:0000256" key="3">
    <source>
        <dbReference type="ARBA" id="ARBA00022692"/>
    </source>
</evidence>
<gene>
    <name evidence="6" type="primary">lptC</name>
    <name evidence="6" type="ORF">OIK44_21815</name>
</gene>
<name>A0ABT5K5F7_9BURK</name>
<comment type="caution">
    <text evidence="6">The sequence shown here is derived from an EMBL/GenBank/DDBJ whole genome shotgun (WGS) entry which is preliminary data.</text>
</comment>
<keyword evidence="5" id="KW-0472">Membrane</keyword>
<evidence type="ECO:0000256" key="4">
    <source>
        <dbReference type="ARBA" id="ARBA00022989"/>
    </source>
</evidence>
<dbReference type="Pfam" id="PF06835">
    <property type="entry name" value="LptC"/>
    <property type="match status" value="1"/>
</dbReference>
<dbReference type="PANTHER" id="PTHR37481">
    <property type="entry name" value="LIPOPOLYSACCHARIDE EXPORT SYSTEM PROTEIN LPTC"/>
    <property type="match status" value="1"/>
</dbReference>
<proteinExistence type="predicted"/>
<evidence type="ECO:0000313" key="7">
    <source>
        <dbReference type="Proteomes" id="UP001221208"/>
    </source>
</evidence>
<evidence type="ECO:0000256" key="1">
    <source>
        <dbReference type="ARBA" id="ARBA00022475"/>
    </source>
</evidence>
<dbReference type="InterPro" id="IPR052363">
    <property type="entry name" value="LPS_export_LptC"/>
</dbReference>
<protein>
    <submittedName>
        <fullName evidence="6">LPS export ABC transporter periplasmic protein LptC</fullName>
    </submittedName>
</protein>
<dbReference type="NCBIfam" id="TIGR04409">
    <property type="entry name" value="LptC_YrbK"/>
    <property type="match status" value="1"/>
</dbReference>
<dbReference type="InterPro" id="IPR026265">
    <property type="entry name" value="LptC"/>
</dbReference>
<keyword evidence="7" id="KW-1185">Reference proteome</keyword>
<dbReference type="EMBL" id="JAQQXR010000011">
    <property type="protein sequence ID" value="MDC8760232.1"/>
    <property type="molecule type" value="Genomic_DNA"/>
</dbReference>
<dbReference type="InterPro" id="IPR010664">
    <property type="entry name" value="LipoPS_assembly_LptC-rel"/>
</dbReference>
<accession>A0ABT5K5F7</accession>
<reference evidence="6 7" key="1">
    <citation type="submission" date="2022-10" db="EMBL/GenBank/DDBJ databases">
        <title>Janthinobacterium sp. hw3 Genome sequencing.</title>
        <authorList>
            <person name="Park S."/>
        </authorList>
    </citation>
    <scope>NUCLEOTIDE SEQUENCE [LARGE SCALE GENOMIC DNA]</scope>
    <source>
        <strain evidence="7">hw3</strain>
    </source>
</reference>
<evidence type="ECO:0000256" key="5">
    <source>
        <dbReference type="ARBA" id="ARBA00023136"/>
    </source>
</evidence>
<dbReference type="Proteomes" id="UP001221208">
    <property type="component" value="Unassembled WGS sequence"/>
</dbReference>